<evidence type="ECO:0000256" key="1">
    <source>
        <dbReference type="ARBA" id="ARBA00022598"/>
    </source>
</evidence>
<feature type="domain" description="GS catalytic" evidence="4">
    <location>
        <begin position="125"/>
        <end position="448"/>
    </location>
</feature>
<dbReference type="Proteomes" id="UP000730481">
    <property type="component" value="Unassembled WGS sequence"/>
</dbReference>
<dbReference type="GO" id="GO:0004356">
    <property type="term" value="F:glutamine synthetase activity"/>
    <property type="evidence" value="ECO:0007669"/>
    <property type="project" value="InterPro"/>
</dbReference>
<dbReference type="EMBL" id="PVQB02000243">
    <property type="protein sequence ID" value="KAF4340261.1"/>
    <property type="molecule type" value="Genomic_DNA"/>
</dbReference>
<name>A0A9P5AKH1_9HYPO</name>
<dbReference type="OrthoDB" id="3364440at2759"/>
<proteinExistence type="inferred from homology"/>
<gene>
    <name evidence="5" type="ORF">FBEOM_5772</name>
</gene>
<keyword evidence="1" id="KW-0436">Ligase</keyword>
<evidence type="ECO:0000313" key="6">
    <source>
        <dbReference type="Proteomes" id="UP000730481"/>
    </source>
</evidence>
<evidence type="ECO:0000256" key="2">
    <source>
        <dbReference type="PROSITE-ProRule" id="PRU01331"/>
    </source>
</evidence>
<evidence type="ECO:0000259" key="4">
    <source>
        <dbReference type="PROSITE" id="PS51987"/>
    </source>
</evidence>
<accession>A0A9P5AKH1</accession>
<evidence type="ECO:0000256" key="3">
    <source>
        <dbReference type="RuleBase" id="RU000384"/>
    </source>
</evidence>
<dbReference type="PANTHER" id="PTHR43785">
    <property type="entry name" value="GAMMA-GLUTAMYLPUTRESCINE SYNTHETASE"/>
    <property type="match status" value="1"/>
</dbReference>
<dbReference type="Pfam" id="PF00120">
    <property type="entry name" value="Gln-synt_C"/>
    <property type="match status" value="1"/>
</dbReference>
<dbReference type="PROSITE" id="PS51987">
    <property type="entry name" value="GS_CATALYTIC"/>
    <property type="match status" value="1"/>
</dbReference>
<dbReference type="PANTHER" id="PTHR43785:SF2">
    <property type="entry name" value="TYPE-1 GLUTAMINE SYNTHETASE 1"/>
    <property type="match status" value="1"/>
</dbReference>
<reference evidence="5" key="2">
    <citation type="submission" date="2020-02" db="EMBL/GenBank/DDBJ databases">
        <title>Identification and distribution of gene clusters putatively required for synthesis of sphingolipid metabolism inhibitors in phylogenetically diverse species of the filamentous fungus Fusarium.</title>
        <authorList>
            <person name="Kim H.-S."/>
            <person name="Busman M."/>
            <person name="Brown D.W."/>
            <person name="Divon H."/>
            <person name="Uhlig S."/>
            <person name="Proctor R.H."/>
        </authorList>
    </citation>
    <scope>NUCLEOTIDE SEQUENCE</scope>
    <source>
        <strain evidence="5">NRRL 25174</strain>
    </source>
</reference>
<keyword evidence="6" id="KW-1185">Reference proteome</keyword>
<organism evidence="5 6">
    <name type="scientific">Fusarium beomiforme</name>
    <dbReference type="NCBI Taxonomy" id="44412"/>
    <lineage>
        <taxon>Eukaryota</taxon>
        <taxon>Fungi</taxon>
        <taxon>Dikarya</taxon>
        <taxon>Ascomycota</taxon>
        <taxon>Pezizomycotina</taxon>
        <taxon>Sordariomycetes</taxon>
        <taxon>Hypocreomycetidae</taxon>
        <taxon>Hypocreales</taxon>
        <taxon>Nectriaceae</taxon>
        <taxon>Fusarium</taxon>
        <taxon>Fusarium burgessii species complex</taxon>
    </lineage>
</organism>
<protein>
    <recommendedName>
        <fullName evidence="4">GS catalytic domain-containing protein</fullName>
    </recommendedName>
</protein>
<dbReference type="InterPro" id="IPR008146">
    <property type="entry name" value="Gln_synth_cat_dom"/>
</dbReference>
<dbReference type="AlphaFoldDB" id="A0A9P5AKH1"/>
<comment type="similarity">
    <text evidence="2 3">Belongs to the glutamine synthetase family.</text>
</comment>
<reference evidence="5" key="1">
    <citation type="journal article" date="2017" name="Mycologia">
        <title>Fusarium algeriense, sp. nov., a novel toxigenic crown rot pathogen of durum wheat from Algeria is nested in the Fusarium burgessii species complex.</title>
        <authorList>
            <person name="Laraba I."/>
            <person name="Keddad A."/>
            <person name="Boureghda H."/>
            <person name="Abdallah N."/>
            <person name="Vaughan M.M."/>
            <person name="Proctor R.H."/>
            <person name="Busman M."/>
            <person name="O'Donnell K."/>
        </authorList>
    </citation>
    <scope>NUCLEOTIDE SEQUENCE</scope>
    <source>
        <strain evidence="5">NRRL 25174</strain>
    </source>
</reference>
<dbReference type="Gene3D" id="3.30.590.10">
    <property type="entry name" value="Glutamine synthetase/guanido kinase, catalytic domain"/>
    <property type="match status" value="1"/>
</dbReference>
<dbReference type="SMART" id="SM01230">
    <property type="entry name" value="Gln-synt_C"/>
    <property type="match status" value="1"/>
</dbReference>
<dbReference type="SUPFAM" id="SSF55931">
    <property type="entry name" value="Glutamine synthetase/guanido kinase"/>
    <property type="match status" value="1"/>
</dbReference>
<evidence type="ECO:0000313" key="5">
    <source>
        <dbReference type="EMBL" id="KAF4340261.1"/>
    </source>
</evidence>
<dbReference type="InterPro" id="IPR014746">
    <property type="entry name" value="Gln_synth/guanido_kin_cat_dom"/>
</dbReference>
<sequence length="448" mass="49786">MSDSIRQEKYDNHAKVVVEKFLNQNPSIQVIILQWVDICGVLKTRLLPVSRFTNLVRSGAHLDCAPLDTLVPTTGEFIPKLFSLFTGKGKIRPDVTSLRLAKHDASGLGNAAHCFGTIEYEKTDARLQLRDIVKKAENSHGLKFLVGIELEFCLLIPGTLEPAEPAKPGVAGTSSTLRSKVWPILNEIIVALSEAGIEAEQVIKEYGTSAYEVALPPLPPIEAVDAYYYTKDLIQNVARKHRILATFYPTPYEGEQGQKSGQHIHISATPIEENKEWDPDDVMAGILSHIPALMGLGMTQTDSYERVNAGRMCTGGFVGWGDNNRDMPVRRVTKNHWELRINDATSNSYAMVAGIIGAALDPKPLEIENATKITLAYSDDEREKMGLTKLLPTSVEAALQEIENDKTWVDGVLGQGYVDWFLALKRAEMDTLSKMETKERRLHLLNFF</sequence>
<comment type="caution">
    <text evidence="5">The sequence shown here is derived from an EMBL/GenBank/DDBJ whole genome shotgun (WGS) entry which is preliminary data.</text>
</comment>